<keyword evidence="2" id="KW-1185">Reference proteome</keyword>
<proteinExistence type="predicted"/>
<gene>
    <name evidence="1" type="ORF">LGH70_00050</name>
</gene>
<comment type="caution">
    <text evidence="1">The sequence shown here is derived from an EMBL/GenBank/DDBJ whole genome shotgun (WGS) entry which is preliminary data.</text>
</comment>
<dbReference type="RefSeq" id="WP_226181515.1">
    <property type="nucleotide sequence ID" value="NZ_JAJADQ010000001.1"/>
</dbReference>
<evidence type="ECO:0000313" key="1">
    <source>
        <dbReference type="EMBL" id="MCB2375952.1"/>
    </source>
</evidence>
<evidence type="ECO:0008006" key="3">
    <source>
        <dbReference type="Google" id="ProtNLM"/>
    </source>
</evidence>
<sequence length="191" mass="21473">MNHFINAAWASSLLLLYSCIQEQRTPGKVQHAFYPYTLGAITMRVPASWKPADYTPDSADSTRTSQTYVFVNAAQPDSAFRDAVVVSVKKRNDKMSGNYIRTHFVEGMQQGSNRVSMLTYQDTVLADRELVLIDFDNDMQRPDLTLTGTYACYLKGKYTVSIVASARKQSTEADSKSRALFRKIIYSVKGL</sequence>
<accession>A0ABS8A7T8</accession>
<dbReference type="EMBL" id="JAJADQ010000001">
    <property type="protein sequence ID" value="MCB2375952.1"/>
    <property type="molecule type" value="Genomic_DNA"/>
</dbReference>
<organism evidence="1 2">
    <name type="scientific">Hymenobacter nitidus</name>
    <dbReference type="NCBI Taxonomy" id="2880929"/>
    <lineage>
        <taxon>Bacteria</taxon>
        <taxon>Pseudomonadati</taxon>
        <taxon>Bacteroidota</taxon>
        <taxon>Cytophagia</taxon>
        <taxon>Cytophagales</taxon>
        <taxon>Hymenobacteraceae</taxon>
        <taxon>Hymenobacter</taxon>
    </lineage>
</organism>
<dbReference type="Gene3D" id="3.40.1000.10">
    <property type="entry name" value="Mog1/PsbP, alpha/beta/alpha sandwich"/>
    <property type="match status" value="1"/>
</dbReference>
<dbReference type="Proteomes" id="UP001165297">
    <property type="component" value="Unassembled WGS sequence"/>
</dbReference>
<reference evidence="1" key="1">
    <citation type="submission" date="2021-10" db="EMBL/GenBank/DDBJ databases">
        <authorList>
            <person name="Dean J.D."/>
            <person name="Kim M.K."/>
            <person name="Newey C.N."/>
            <person name="Stoker T.S."/>
            <person name="Thompson D.W."/>
            <person name="Grose J.H."/>
        </authorList>
    </citation>
    <scope>NUCLEOTIDE SEQUENCE</scope>
    <source>
        <strain evidence="1">BT635</strain>
    </source>
</reference>
<evidence type="ECO:0000313" key="2">
    <source>
        <dbReference type="Proteomes" id="UP001165297"/>
    </source>
</evidence>
<protein>
    <recommendedName>
        <fullName evidence="3">DUF4136 domain-containing protein</fullName>
    </recommendedName>
</protein>
<name>A0ABS8A7T8_9BACT</name>